<evidence type="ECO:0000313" key="1">
    <source>
        <dbReference type="EMBL" id="AGO14396.1"/>
    </source>
</evidence>
<sequence length="147" mass="17037">MEEVYAKISFVELAPDILVPYEWPVSRVYNVVLSSAKEVIMQNNQEDQVLQVDGIPAKLFRSVNKYRFYHVFKKIPKEDVCGCYVYDIALSENQNKNSMKDSSGTDSCDDLKSSTCSYAEDYTISYYYVPHRSYVYDLFITKLTQTV</sequence>
<dbReference type="KEGG" id="vg:41332485"/>
<proteinExistence type="predicted"/>
<dbReference type="RefSeq" id="YP_009665815.1">
    <property type="nucleotide sequence ID" value="NC_043313.1"/>
</dbReference>
<gene>
    <name evidence="1" type="primary">bv8.5</name>
    <name evidence="1" type="ORF">CsmBV28.14</name>
</gene>
<protein>
    <submittedName>
        <fullName evidence="1">BV8 family protein</fullName>
    </submittedName>
</protein>
<name>R9XKJ0_9VIRU</name>
<dbReference type="RefSeq" id="YP_009665881.1">
    <property type="nucleotide sequence ID" value="NC_043314.1"/>
</dbReference>
<accession>R9XKJ0</accession>
<dbReference type="EMBL" id="EF710642">
    <property type="protein sequence ID" value="AGO14469.1"/>
    <property type="molecule type" value="Genomic_DNA"/>
</dbReference>
<dbReference type="KEGG" id="vg:41332419"/>
<dbReference type="GeneID" id="41332419"/>
<dbReference type="GeneID" id="41332485"/>
<organism evidence="1">
    <name type="scientific">Bracoviriform facetosae</name>
    <dbReference type="NCBI Taxonomy" id="2083300"/>
    <lineage>
        <taxon>Viruses</taxon>
        <taxon>Viruses incertae sedis</taxon>
        <taxon>Polydnaviriformidae</taxon>
        <taxon>Bracoviriform</taxon>
    </lineage>
</organism>
<dbReference type="EMBL" id="EF710638">
    <property type="protein sequence ID" value="AGO14396.1"/>
    <property type="molecule type" value="Genomic_DNA"/>
</dbReference>
<reference evidence="1" key="1">
    <citation type="submission" date="2013-06" db="EMBL/GenBank/DDBJ databases">
        <title>Bracovirus Evolution: Comparative Genomics of Multiple Viral and Proviral Genomes.</title>
        <authorList>
            <person name="Desjardins C.A."/>
            <person name="Gundersen-Rindal D.E."/>
            <person name="Hostetler J.B."/>
            <person name="Tallon L.J."/>
            <person name="Utterback T.R."/>
            <person name="Fuester R.W."/>
            <person name="Schatz M.C."/>
            <person name="Pedroni M.J."/>
            <person name="Fadrosh D.W."/>
            <person name="Haas B.J."/>
            <person name="Toms B.S."/>
            <person name="Chen D."/>
            <person name="Nene V."/>
        </authorList>
    </citation>
    <scope>NUCLEOTIDE SEQUENCE</scope>
</reference>